<dbReference type="AlphaFoldDB" id="A0A816S7D4"/>
<name>A0A816S7D4_9BILA</name>
<accession>A0A816S7D4</accession>
<evidence type="ECO:0000313" key="3">
    <source>
        <dbReference type="EMBL" id="CAF5206426.1"/>
    </source>
</evidence>
<evidence type="ECO:0000259" key="1">
    <source>
        <dbReference type="Pfam" id="PF06957"/>
    </source>
</evidence>
<evidence type="ECO:0000313" key="4">
    <source>
        <dbReference type="Proteomes" id="UP000663824"/>
    </source>
</evidence>
<comment type="caution">
    <text evidence="2">The sequence shown here is derived from an EMBL/GenBank/DDBJ whole genome shotgun (WGS) entry which is preliminary data.</text>
</comment>
<dbReference type="GO" id="GO:0016192">
    <property type="term" value="P:vesicle-mediated transport"/>
    <property type="evidence" value="ECO:0007669"/>
    <property type="project" value="InterPro"/>
</dbReference>
<dbReference type="InterPro" id="IPR010714">
    <property type="entry name" value="Coatomer_asu_C"/>
</dbReference>
<organism evidence="2 4">
    <name type="scientific">Rotaria magnacalcarata</name>
    <dbReference type="NCBI Taxonomy" id="392030"/>
    <lineage>
        <taxon>Eukaryota</taxon>
        <taxon>Metazoa</taxon>
        <taxon>Spiralia</taxon>
        <taxon>Gnathifera</taxon>
        <taxon>Rotifera</taxon>
        <taxon>Eurotatoria</taxon>
        <taxon>Bdelloidea</taxon>
        <taxon>Philodinida</taxon>
        <taxon>Philodinidae</taxon>
        <taxon>Rotaria</taxon>
    </lineage>
</organism>
<dbReference type="GO" id="GO:0030126">
    <property type="term" value="C:COPI vesicle coat"/>
    <property type="evidence" value="ECO:0007669"/>
    <property type="project" value="InterPro"/>
</dbReference>
<protein>
    <recommendedName>
        <fullName evidence="1">Coatomer alpha subunit C-terminal domain-containing protein</fullName>
    </recommendedName>
</protein>
<dbReference type="Proteomes" id="UP000663824">
    <property type="component" value="Unassembled WGS sequence"/>
</dbReference>
<dbReference type="Proteomes" id="UP000676336">
    <property type="component" value="Unassembled WGS sequence"/>
</dbReference>
<feature type="non-terminal residue" evidence="2">
    <location>
        <position position="1"/>
    </location>
</feature>
<dbReference type="EMBL" id="CAJNRE010009228">
    <property type="protein sequence ID" value="CAF2080276.1"/>
    <property type="molecule type" value="Genomic_DNA"/>
</dbReference>
<dbReference type="GO" id="GO:0005198">
    <property type="term" value="F:structural molecule activity"/>
    <property type="evidence" value="ECO:0007669"/>
    <property type="project" value="InterPro"/>
</dbReference>
<proteinExistence type="predicted"/>
<dbReference type="GO" id="GO:0006886">
    <property type="term" value="P:intracellular protein transport"/>
    <property type="evidence" value="ECO:0007669"/>
    <property type="project" value="InterPro"/>
</dbReference>
<sequence length="45" mass="4941">FNGNPLVKCPLSGAVYLPKFKGQLCRVTKVTDIEKESLGLMLGFQ</sequence>
<dbReference type="EMBL" id="CAJOBI010336344">
    <property type="protein sequence ID" value="CAF5206426.1"/>
    <property type="molecule type" value="Genomic_DNA"/>
</dbReference>
<dbReference type="Pfam" id="PF06957">
    <property type="entry name" value="COPI_C"/>
    <property type="match status" value="1"/>
</dbReference>
<reference evidence="2" key="1">
    <citation type="submission" date="2021-02" db="EMBL/GenBank/DDBJ databases">
        <authorList>
            <person name="Nowell W R."/>
        </authorList>
    </citation>
    <scope>NUCLEOTIDE SEQUENCE</scope>
</reference>
<feature type="domain" description="Coatomer alpha subunit C-terminal" evidence="1">
    <location>
        <begin position="2"/>
        <end position="42"/>
    </location>
</feature>
<gene>
    <name evidence="2" type="ORF">MBJ925_LOCUS18435</name>
    <name evidence="3" type="ORF">SMN809_LOCUS77023</name>
</gene>
<evidence type="ECO:0000313" key="2">
    <source>
        <dbReference type="EMBL" id="CAF2080276.1"/>
    </source>
</evidence>